<dbReference type="Proteomes" id="UP000603453">
    <property type="component" value="Unassembled WGS sequence"/>
</dbReference>
<evidence type="ECO:0000256" key="4">
    <source>
        <dbReference type="ARBA" id="ARBA00023211"/>
    </source>
</evidence>
<dbReference type="InterPro" id="IPR022830">
    <property type="entry name" value="Indigdn_synthA-like"/>
</dbReference>
<dbReference type="OrthoDB" id="191150at2759"/>
<dbReference type="EMBL" id="JAEPRD010000119">
    <property type="protein sequence ID" value="KAG2197964.1"/>
    <property type="molecule type" value="Genomic_DNA"/>
</dbReference>
<dbReference type="GO" id="GO:0016798">
    <property type="term" value="F:hydrolase activity, acting on glycosyl bonds"/>
    <property type="evidence" value="ECO:0007669"/>
    <property type="project" value="UniProtKB-KW"/>
</dbReference>
<keyword evidence="4" id="KW-0464">Manganese</keyword>
<dbReference type="GO" id="GO:0017128">
    <property type="term" value="F:phospholipid scramblase activity"/>
    <property type="evidence" value="ECO:0007669"/>
    <property type="project" value="InterPro"/>
</dbReference>
<keyword evidence="6" id="KW-0326">Glycosidase</keyword>
<feature type="region of interest" description="Disordered" evidence="7">
    <location>
        <begin position="372"/>
        <end position="413"/>
    </location>
</feature>
<evidence type="ECO:0008006" key="10">
    <source>
        <dbReference type="Google" id="ProtNLM"/>
    </source>
</evidence>
<evidence type="ECO:0000256" key="7">
    <source>
        <dbReference type="SAM" id="MobiDB-lite"/>
    </source>
</evidence>
<dbReference type="PANTHER" id="PTHR42909">
    <property type="entry name" value="ZGC:136858"/>
    <property type="match status" value="1"/>
</dbReference>
<dbReference type="Gene3D" id="3.40.1790.10">
    <property type="entry name" value="Indigoidine synthase domain"/>
    <property type="match status" value="1"/>
</dbReference>
<dbReference type="InterPro" id="IPR025659">
    <property type="entry name" value="Tubby-like_C"/>
</dbReference>
<dbReference type="PANTHER" id="PTHR42909:SF1">
    <property type="entry name" value="CARBOHYDRATE KINASE PFKB DOMAIN-CONTAINING PROTEIN"/>
    <property type="match status" value="1"/>
</dbReference>
<accession>A0A8H7V1D6</accession>
<dbReference type="GO" id="GO:0004730">
    <property type="term" value="F:pseudouridylate synthase activity"/>
    <property type="evidence" value="ECO:0007669"/>
    <property type="project" value="InterPro"/>
</dbReference>
<keyword evidence="3" id="KW-0378">Hydrolase</keyword>
<reference evidence="8" key="1">
    <citation type="submission" date="2020-12" db="EMBL/GenBank/DDBJ databases">
        <title>Metabolic potential, ecology and presence of endohyphal bacteria is reflected in genomic diversity of Mucoromycotina.</title>
        <authorList>
            <person name="Muszewska A."/>
            <person name="Okrasinska A."/>
            <person name="Steczkiewicz K."/>
            <person name="Drgas O."/>
            <person name="Orlowska M."/>
            <person name="Perlinska-Lenart U."/>
            <person name="Aleksandrzak-Piekarczyk T."/>
            <person name="Szatraj K."/>
            <person name="Zielenkiewicz U."/>
            <person name="Pilsyk S."/>
            <person name="Malc E."/>
            <person name="Mieczkowski P."/>
            <person name="Kruszewska J.S."/>
            <person name="Biernat P."/>
            <person name="Pawlowska J."/>
        </authorList>
    </citation>
    <scope>NUCLEOTIDE SEQUENCE</scope>
    <source>
        <strain evidence="8">WA0000017839</strain>
    </source>
</reference>
<gene>
    <name evidence="8" type="ORF">INT47_002991</name>
</gene>
<dbReference type="Pfam" id="PF03803">
    <property type="entry name" value="Scramblase"/>
    <property type="match status" value="1"/>
</dbReference>
<comment type="similarity">
    <text evidence="1">Belongs to the phospholipid scramblase family.</text>
</comment>
<dbReference type="GO" id="GO:0046872">
    <property type="term" value="F:metal ion binding"/>
    <property type="evidence" value="ECO:0007669"/>
    <property type="project" value="UniProtKB-KW"/>
</dbReference>
<dbReference type="SUPFAM" id="SSF110581">
    <property type="entry name" value="Indigoidine synthase A-like"/>
    <property type="match status" value="1"/>
</dbReference>
<keyword evidence="9" id="KW-1185">Reference proteome</keyword>
<dbReference type="InterPro" id="IPR007342">
    <property type="entry name" value="PsuG"/>
</dbReference>
<evidence type="ECO:0000313" key="9">
    <source>
        <dbReference type="Proteomes" id="UP000603453"/>
    </source>
</evidence>
<evidence type="ECO:0000256" key="5">
    <source>
        <dbReference type="ARBA" id="ARBA00023239"/>
    </source>
</evidence>
<keyword evidence="2" id="KW-0479">Metal-binding</keyword>
<dbReference type="GO" id="GO:0005737">
    <property type="term" value="C:cytoplasm"/>
    <property type="evidence" value="ECO:0007669"/>
    <property type="project" value="TreeGrafter"/>
</dbReference>
<dbReference type="HAMAP" id="MF_01876">
    <property type="entry name" value="PsiMP_glycosidase"/>
    <property type="match status" value="1"/>
</dbReference>
<dbReference type="AlphaFoldDB" id="A0A8H7V1D6"/>
<protein>
    <recommendedName>
        <fullName evidence="10">Pseudouridine-5'-phosphate glycosidase</fullName>
    </recommendedName>
</protein>
<proteinExistence type="inferred from homology"/>
<name>A0A8H7V1D6_9FUNG</name>
<evidence type="ECO:0000256" key="6">
    <source>
        <dbReference type="ARBA" id="ARBA00023295"/>
    </source>
</evidence>
<organism evidence="8 9">
    <name type="scientific">Mucor saturninus</name>
    <dbReference type="NCBI Taxonomy" id="64648"/>
    <lineage>
        <taxon>Eukaryota</taxon>
        <taxon>Fungi</taxon>
        <taxon>Fungi incertae sedis</taxon>
        <taxon>Mucoromycota</taxon>
        <taxon>Mucoromycotina</taxon>
        <taxon>Mucoromycetes</taxon>
        <taxon>Mucorales</taxon>
        <taxon>Mucorineae</taxon>
        <taxon>Mucoraceae</taxon>
        <taxon>Mucor</taxon>
    </lineage>
</organism>
<dbReference type="SUPFAM" id="SSF54518">
    <property type="entry name" value="Tubby C-terminal domain-like"/>
    <property type="match status" value="1"/>
</dbReference>
<evidence type="ECO:0000256" key="2">
    <source>
        <dbReference type="ARBA" id="ARBA00022723"/>
    </source>
</evidence>
<keyword evidence="5" id="KW-0456">Lyase</keyword>
<sequence>MYKARIGLLTRTLLSQRQIPQKQVRILQAYSSLRKVRQPGPRSRVLSHVEPLRKTRTAVAPQAASAVEGGLEHNDDTVDSTTSPISDTLVQVPTDAEHQVIKPDSAGAALLTQPAIVVGRELEMMNVFLGYEQANKYKIMDANGNHLGYIAEEEGFGKSISRQLLRTHRKMNATILNLEGDVMFKIVRPYSLVNSRIYIYTADDELVGEVQQRWNLVRRKYDLFVGTSQFASIDTPFLGWDFNLTDEHGGALGNVSRNFVGFAREIFTDTGEYVLRMDAVDGNSRGMTLDERAVTLACAISIDFDYFSRHSSHGGGGFLPFPMMMGGGERHEGEVDGGAVAGGAAAGGATGAATGGAVGAAGGDFGGGSYGSGDYGAASTPPPPPPPAAENTNEWGDPWLSDEQAGVSNPDDEGVLKRKFHALSSFEKFVITPEIKSAILQGRPVVALESTIISHGMPYPQNVETAKAVEDIIRDQGAIPATIALLDGKVHIGLTDETLELLGKVGIGAQKASRRDLSVVLAQKKVGATTVASTMILARAAGISVFVTGGIGGVHRGAESSFDISADLTELGRTPVAVVCAGVKSILDIPKTLEVLETQGVTVTTVGPNNKFPAFYTPESGYNSPYHVDNSLDAARMIQANHELELNSGMVFAVPIPSESAADAKSIVNAIDAAISEARLSNVRGKDETPFLLKRIAELTKGESLAANIALVKNNAKIGGQIAVHLAQLKKTV</sequence>
<feature type="region of interest" description="Disordered" evidence="7">
    <location>
        <begin position="64"/>
        <end position="85"/>
    </location>
</feature>
<evidence type="ECO:0000313" key="8">
    <source>
        <dbReference type="EMBL" id="KAG2197964.1"/>
    </source>
</evidence>
<evidence type="ECO:0000256" key="3">
    <source>
        <dbReference type="ARBA" id="ARBA00022801"/>
    </source>
</evidence>
<dbReference type="InterPro" id="IPR005552">
    <property type="entry name" value="Scramblase"/>
</dbReference>
<dbReference type="Pfam" id="PF04227">
    <property type="entry name" value="Indigoidine_A"/>
    <property type="match status" value="1"/>
</dbReference>
<comment type="caution">
    <text evidence="8">The sequence shown here is derived from an EMBL/GenBank/DDBJ whole genome shotgun (WGS) entry which is preliminary data.</text>
</comment>
<evidence type="ECO:0000256" key="1">
    <source>
        <dbReference type="ARBA" id="ARBA00005350"/>
    </source>
</evidence>